<organism evidence="1 2">
    <name type="scientific">Flammeovirga aprica JL-4</name>
    <dbReference type="NCBI Taxonomy" id="694437"/>
    <lineage>
        <taxon>Bacteria</taxon>
        <taxon>Pseudomonadati</taxon>
        <taxon>Bacteroidota</taxon>
        <taxon>Cytophagia</taxon>
        <taxon>Cytophagales</taxon>
        <taxon>Flammeovirgaceae</taxon>
        <taxon>Flammeovirga</taxon>
    </lineage>
</organism>
<comment type="caution">
    <text evidence="1">The sequence shown here is derived from an EMBL/GenBank/DDBJ whole genome shotgun (WGS) entry which is preliminary data.</text>
</comment>
<gene>
    <name evidence="1" type="ORF">HHU12_09915</name>
</gene>
<protein>
    <submittedName>
        <fullName evidence="1">Uncharacterized protein</fullName>
    </submittedName>
</protein>
<keyword evidence="2" id="KW-1185">Reference proteome</keyword>
<dbReference type="AlphaFoldDB" id="A0A7X9P2L2"/>
<accession>A0A7X9P2L2</accession>
<dbReference type="Proteomes" id="UP000576082">
    <property type="component" value="Unassembled WGS sequence"/>
</dbReference>
<proteinExistence type="predicted"/>
<reference evidence="1 2" key="1">
    <citation type="submission" date="2020-04" db="EMBL/GenBank/DDBJ databases">
        <title>Flammeovirga sp. SR4, a novel species isolated from seawater.</title>
        <authorList>
            <person name="Wang X."/>
        </authorList>
    </citation>
    <scope>NUCLEOTIDE SEQUENCE [LARGE SCALE GENOMIC DNA]</scope>
    <source>
        <strain evidence="1 2">ATCC 23126</strain>
    </source>
</reference>
<name>A0A7X9P2L2_9BACT</name>
<evidence type="ECO:0000313" key="2">
    <source>
        <dbReference type="Proteomes" id="UP000576082"/>
    </source>
</evidence>
<dbReference type="RefSeq" id="WP_169656581.1">
    <property type="nucleotide sequence ID" value="NZ_JABANE010000021.1"/>
</dbReference>
<evidence type="ECO:0000313" key="1">
    <source>
        <dbReference type="EMBL" id="NME68275.1"/>
    </source>
</evidence>
<dbReference type="EMBL" id="JABANE010000021">
    <property type="protein sequence ID" value="NME68275.1"/>
    <property type="molecule type" value="Genomic_DNA"/>
</dbReference>
<sequence>MKHILYFISTLLIGFTSTYAQGSKDSSFIKSKFIISNPEVDCDPSIEIRALRNAYSIVIDKGQIRFLTEKEAYVEEYKIEFISLSESNNVNYVRYDLFRGPFRRLQIEYGEVDSNHVMCTLKFFDISGREIYRAHTDHLEMYEKLELTKDVK</sequence>